<evidence type="ECO:0000313" key="1">
    <source>
        <dbReference type="EMBL" id="WQH06596.1"/>
    </source>
</evidence>
<dbReference type="Gene3D" id="3.40.50.2000">
    <property type="entry name" value="Glycogen Phosphorylase B"/>
    <property type="match status" value="1"/>
</dbReference>
<dbReference type="SUPFAM" id="SSF53756">
    <property type="entry name" value="UDP-Glycosyltransferase/glycogen phosphorylase"/>
    <property type="match status" value="1"/>
</dbReference>
<evidence type="ECO:0000313" key="2">
    <source>
        <dbReference type="Proteomes" id="UP001326110"/>
    </source>
</evidence>
<organism evidence="1 2">
    <name type="scientific">Duganella zoogloeoides</name>
    <dbReference type="NCBI Taxonomy" id="75659"/>
    <lineage>
        <taxon>Bacteria</taxon>
        <taxon>Pseudomonadati</taxon>
        <taxon>Pseudomonadota</taxon>
        <taxon>Betaproteobacteria</taxon>
        <taxon>Burkholderiales</taxon>
        <taxon>Oxalobacteraceae</taxon>
        <taxon>Telluria group</taxon>
        <taxon>Duganella</taxon>
    </lineage>
</organism>
<keyword evidence="1" id="KW-0328">Glycosyltransferase</keyword>
<dbReference type="RefSeq" id="WP_019920602.1">
    <property type="nucleotide sequence ID" value="NZ_CP140152.1"/>
</dbReference>
<name>A0ABZ0Y5B5_9BURK</name>
<reference evidence="1 2" key="1">
    <citation type="submission" date="2023-11" db="EMBL/GenBank/DDBJ databases">
        <title>MicrobeMod: A computational toolkit for identifying prokaryotic methylation and restriction-modification with nanopore sequencing.</title>
        <authorList>
            <person name="Crits-Christoph A."/>
            <person name="Kang S.C."/>
            <person name="Lee H."/>
            <person name="Ostrov N."/>
        </authorList>
    </citation>
    <scope>NUCLEOTIDE SEQUENCE [LARGE SCALE GENOMIC DNA]</scope>
    <source>
        <strain evidence="1 2">ATCC 25935</strain>
    </source>
</reference>
<proteinExistence type="predicted"/>
<dbReference type="PANTHER" id="PTHR12526:SF630">
    <property type="entry name" value="GLYCOSYLTRANSFERASE"/>
    <property type="match status" value="1"/>
</dbReference>
<dbReference type="Proteomes" id="UP001326110">
    <property type="component" value="Chromosome"/>
</dbReference>
<dbReference type="Pfam" id="PF13692">
    <property type="entry name" value="Glyco_trans_1_4"/>
    <property type="match status" value="1"/>
</dbReference>
<dbReference type="Gene3D" id="3.40.50.11010">
    <property type="match status" value="1"/>
</dbReference>
<protein>
    <submittedName>
        <fullName evidence="1">Glycosyltransferase</fullName>
        <ecNumber evidence="1">2.4.-.-</ecNumber>
    </submittedName>
</protein>
<gene>
    <name evidence="1" type="ORF">SR858_09820</name>
</gene>
<sequence length="405" mass="45094">MQTVIVFCHLRWDFVYQRPQQLLTRLAEHYKVLFIEEPLFDTAAPHLHAYSPAPNLTVYQPHTPVQAPGFHDEQMPVLQSLLANLVPPDDDPIVWFYTPMALPLLAQQHPSLVVYDCMDELSAFKNPPPELLQREAALLAVADLVFTGGPSLYEAKRNRHANAYCFPSSVDAAHFQRSLDRSDVHPLQQHIRRPRLGFYGVIDERFDTGLIAAIADAHPDWQVVLVGPVVKIDAADLPVRPNIHYLGQHSYQVLPQFLAGWDVCLLPFALNESTRFISPTKVLEYMAASLPIVSTAITDVEQPYGHVVAIGHDHAEFIAHCEKALCQTGERTGAMAQQMRAIIAATSWDATAEHMRELLEHATAERVAGSRHDVPPVESAVLAGKTGAHELDAERALVQRPELVA</sequence>
<dbReference type="EC" id="2.4.-.-" evidence="1"/>
<keyword evidence="1" id="KW-0808">Transferase</keyword>
<dbReference type="GO" id="GO:0016757">
    <property type="term" value="F:glycosyltransferase activity"/>
    <property type="evidence" value="ECO:0007669"/>
    <property type="project" value="UniProtKB-KW"/>
</dbReference>
<accession>A0ABZ0Y5B5</accession>
<keyword evidence="2" id="KW-1185">Reference proteome</keyword>
<dbReference type="GeneID" id="43162476"/>
<dbReference type="PANTHER" id="PTHR12526">
    <property type="entry name" value="GLYCOSYLTRANSFERASE"/>
    <property type="match status" value="1"/>
</dbReference>
<dbReference type="EMBL" id="CP140152">
    <property type="protein sequence ID" value="WQH06596.1"/>
    <property type="molecule type" value="Genomic_DNA"/>
</dbReference>